<sequence>MQLRHWKTVLAPVEGISKVTALCWSANNKKFAAVTTDRVVYLFNENGERKDKFKTKPADANAPPTYVVRGMCFSPDSTKLVIAQSDNIVFVYRLGLDWHDKKSICNKFHQNSPITQVVWPVTRPNEILFGVAEGKVKVGQTTNNKAYTLYAHPEQSYVVSLAANLDGTSIVSGHLDCSLYCFTFDAGGGSGAHSRFAQHSCVPYALAWGESLCAAGSDSKIVFYEDDGSVLQTFDHSHNEDIREFTTAQFNPSGETVVVGSFNRFHIYCFNSRSRIWEEVGAKEIENFYTVTSLSWRPDGSRLAVGSLCGGVDLYDACLRKQRYKGKFEFTYVSKSQVIVQRLATNSRIVLKSSLGYEIERINIQQDRFLIAHTPHTLLMGDLETCKLSEVPWSGSGSEKFIFDSPQVCMIYNAGELTLIEYGRSEVLGTCRTEHMSPYLISVRLNEQRGIVEENKKIAYLIDLQTIRILDLMAGLTLATINHDARIDWLELNARATHLLFRDKKKNLHLYNIKAQERITLLTYCSYVQWVPNSDVVVAQNRSNLCVWYTVDEPDNQTVFPIKGEVTDIERSRGKTEVIVDEGINTVSYALDESLIEFGTACEEQDWPRAVEILEPLELTPETEAKWHELSDKALEVNNLQIAEQCFAAVGDVAKARYLHMLNDIAAKHAMETGGDGADSYEVQARLAILRKRWRDAENIYISQGRVDEAIAMYTEAHRWSDAIRVAERNNHSEAETLKHNYYQWLLETGQEEEAAAVKEKEGDALGAISLYLKGGLPAKAAHVVISNPSSYDPAMLDSISSALQRAGMSERAGEFFEHQRRYREALEAYRNGHAYRRAVDLARREFPGEVIQLEEEWGDWLMASKQVDAAINHFIEAGKNVKAIEAALECRQWAKAAGIIDNQDRNTALPFYKRIARHYDEARQWEEAERYYIKAGLASDAVEMYVRAGKWEAAHKVAMGYLTDSEVHVLYTKRARELEAQHKFKEAEKMYLTVKEHDLAINMYKKNRMYDQMIRLVSLYRKDLLAETHLHLAQQLENEGHFKEAEKHYTDAKDWKSAVQMYRANDMWDDALRVAKLFGGVNGGKQVAYAWAVSLGGEEGAALLSKFGLVDQAIEYAIESGAFAHAFELTRASAKHKLPEVHEKYAMFLEDEGRYKEAEEEFVKANKPGEAIAMYIHLQDWDAAMRVAETSEPSSIGNILVAQGQKAAERRDYATAEMQFLRAKRPDEVLAMYKKARMWEEALRIAEDYLPTKVNEIHSEIASSVGKGRGASSVDGILQRAKMLERSKDWGQAIDAYLEVDPSMSSMDAAQSAWEAAVRVAQEHLPHRSHAVVSAVSERLAEGGRVGAAAEMHEDVGDFGGAVRLYLRGGMVDRARATAAGNSRLEELVEAHAQQSAPAGRGGGRPGGGGGVRGDRGARLGRRVGQGPRARRPGGGGGGGALHPPPRQDEGAAGRLCRGGLRAGQVRREARPRQLRPAEARGADGGDAGCQRAGAGGLPRALPGGTPLQPARGLREAGVADDGGQVRHLPAAPRRLRPCGQGLLSSRGCVAGRWAAQHGLCVPQPVPGHHRGDGGPGGLHDREQRLCQHGHPGGV</sequence>
<proteinExistence type="inferred from homology"/>
<evidence type="ECO:0000256" key="7">
    <source>
        <dbReference type="ARBA" id="ARBA00023273"/>
    </source>
</evidence>
<keyword evidence="6" id="KW-0969">Cilium</keyword>
<feature type="region of interest" description="Disordered" evidence="9">
    <location>
        <begin position="1390"/>
        <end position="1513"/>
    </location>
</feature>
<dbReference type="FunFam" id="1.25.40.470:FF:000008">
    <property type="entry name" value="Intraflagellar transport protein 172 homolog"/>
    <property type="match status" value="1"/>
</dbReference>
<evidence type="ECO:0000259" key="11">
    <source>
        <dbReference type="Pfam" id="PF24762"/>
    </source>
</evidence>
<reference evidence="12" key="1">
    <citation type="submission" date="2014-05" db="EMBL/GenBank/DDBJ databases">
        <title>The transcriptome of the halophilic microalga Tetraselmis sp. GSL018 isolated from the Great Salt Lake, Utah.</title>
        <authorList>
            <person name="Jinkerson R.E."/>
            <person name="D'Adamo S."/>
            <person name="Posewitz M.C."/>
        </authorList>
    </citation>
    <scope>NUCLEOTIDE SEQUENCE</scope>
    <source>
        <strain evidence="12">GSL018</strain>
    </source>
</reference>
<comment type="subcellular location">
    <subcellularLocation>
        <location evidence="1">Cell projection</location>
        <location evidence="1">Cilium</location>
    </subcellularLocation>
</comment>
<dbReference type="InterPro" id="IPR001680">
    <property type="entry name" value="WD40_rpt"/>
</dbReference>
<name>A0A061RRH2_9CHLO</name>
<dbReference type="EMBL" id="GBEZ01010155">
    <property type="protein sequence ID" value="JAC75492.1"/>
    <property type="molecule type" value="Transcribed_RNA"/>
</dbReference>
<feature type="domain" description="IF140/IFT172/WDR19 TPR" evidence="11">
    <location>
        <begin position="973"/>
        <end position="1224"/>
    </location>
</feature>
<dbReference type="Gene3D" id="2.130.10.10">
    <property type="entry name" value="YVTN repeat-like/Quinoprotein amine dehydrogenase"/>
    <property type="match status" value="2"/>
</dbReference>
<dbReference type="InterPro" id="IPR056168">
    <property type="entry name" value="TPR_IF140/IFT172/WDR19"/>
</dbReference>
<dbReference type="FunFam" id="1.25.40.470:FF:000013">
    <property type="entry name" value="intraflagellar transport protein 172 homolog"/>
    <property type="match status" value="1"/>
</dbReference>
<evidence type="ECO:0000256" key="3">
    <source>
        <dbReference type="ARBA" id="ARBA00022574"/>
    </source>
</evidence>
<dbReference type="InterPro" id="IPR015943">
    <property type="entry name" value="WD40/YVTN_repeat-like_dom_sf"/>
</dbReference>
<keyword evidence="7" id="KW-0966">Cell projection</keyword>
<dbReference type="GO" id="GO:0005930">
    <property type="term" value="C:axoneme"/>
    <property type="evidence" value="ECO:0007669"/>
    <property type="project" value="TreeGrafter"/>
</dbReference>
<dbReference type="PANTHER" id="PTHR15722:SF2">
    <property type="entry name" value="INTRAFLAGELLAR TRANSPORT PROTEIN 172 HOMOLOG"/>
    <property type="match status" value="1"/>
</dbReference>
<comment type="similarity">
    <text evidence="8">Belongs to the IFT172 family.</text>
</comment>
<organism evidence="12">
    <name type="scientific">Tetraselmis sp. GSL018</name>
    <dbReference type="NCBI Taxonomy" id="582737"/>
    <lineage>
        <taxon>Eukaryota</taxon>
        <taxon>Viridiplantae</taxon>
        <taxon>Chlorophyta</taxon>
        <taxon>core chlorophytes</taxon>
        <taxon>Chlorodendrophyceae</taxon>
        <taxon>Chlorodendrales</taxon>
        <taxon>Chlorodendraceae</taxon>
        <taxon>Tetraselmis</taxon>
    </lineage>
</organism>
<evidence type="ECO:0000256" key="6">
    <source>
        <dbReference type="ARBA" id="ARBA00023069"/>
    </source>
</evidence>
<dbReference type="Pfam" id="PF23387">
    <property type="entry name" value="TPR_IFT80_172"/>
    <property type="match status" value="1"/>
</dbReference>
<dbReference type="Pfam" id="PF24762">
    <property type="entry name" value="TPR_IF140-IFT172"/>
    <property type="match status" value="1"/>
</dbReference>
<gene>
    <name evidence="12" type="ORF">TSPGSL018_22933</name>
</gene>
<dbReference type="GO" id="GO:0042073">
    <property type="term" value="P:intraciliary transport"/>
    <property type="evidence" value="ECO:0007669"/>
    <property type="project" value="TreeGrafter"/>
</dbReference>
<keyword evidence="12" id="KW-0282">Flagellum</keyword>
<dbReference type="PANTHER" id="PTHR15722">
    <property type="entry name" value="IFT140/172-RELATED"/>
    <property type="match status" value="1"/>
</dbReference>
<evidence type="ECO:0000256" key="5">
    <source>
        <dbReference type="ARBA" id="ARBA00022803"/>
    </source>
</evidence>
<feature type="compositionally biased region" description="Basic and acidic residues" evidence="9">
    <location>
        <begin position="1467"/>
        <end position="1485"/>
    </location>
</feature>
<feature type="compositionally biased region" description="Gly residues" evidence="9">
    <location>
        <begin position="1401"/>
        <end position="1413"/>
    </location>
</feature>
<evidence type="ECO:0000256" key="4">
    <source>
        <dbReference type="ARBA" id="ARBA00022737"/>
    </source>
</evidence>
<feature type="region of interest" description="Disordered" evidence="9">
    <location>
        <begin position="1566"/>
        <end position="1596"/>
    </location>
</feature>
<dbReference type="GO" id="GO:0036064">
    <property type="term" value="C:ciliary basal body"/>
    <property type="evidence" value="ECO:0007669"/>
    <property type="project" value="TreeGrafter"/>
</dbReference>
<dbReference type="SMART" id="SM00320">
    <property type="entry name" value="WD40"/>
    <property type="match status" value="6"/>
</dbReference>
<keyword evidence="5" id="KW-0802">TPR repeat</keyword>
<evidence type="ECO:0000259" key="10">
    <source>
        <dbReference type="Pfam" id="PF23387"/>
    </source>
</evidence>
<feature type="compositionally biased region" description="Low complexity" evidence="9">
    <location>
        <begin position="1454"/>
        <end position="1465"/>
    </location>
</feature>
<feature type="compositionally biased region" description="Low complexity" evidence="9">
    <location>
        <begin position="1490"/>
        <end position="1509"/>
    </location>
</feature>
<dbReference type="GO" id="GO:0030992">
    <property type="term" value="C:intraciliary transport particle B"/>
    <property type="evidence" value="ECO:0007669"/>
    <property type="project" value="TreeGrafter"/>
</dbReference>
<dbReference type="InterPro" id="IPR036322">
    <property type="entry name" value="WD40_repeat_dom_sf"/>
</dbReference>
<accession>A0A061RRH2</accession>
<dbReference type="SUPFAM" id="SSF50978">
    <property type="entry name" value="WD40 repeat-like"/>
    <property type="match status" value="2"/>
</dbReference>
<keyword evidence="4" id="KW-0677">Repeat</keyword>
<protein>
    <submittedName>
        <fullName evidence="12">Intraflagellar transport protein 172</fullName>
    </submittedName>
</protein>
<feature type="domain" description="IFT80/172/WDR35 TPR" evidence="10">
    <location>
        <begin position="627"/>
        <end position="757"/>
    </location>
</feature>
<keyword evidence="2" id="KW-0217">Developmental protein</keyword>
<evidence type="ECO:0000256" key="8">
    <source>
        <dbReference type="ARBA" id="ARBA00038130"/>
    </source>
</evidence>
<evidence type="ECO:0000256" key="2">
    <source>
        <dbReference type="ARBA" id="ARBA00022473"/>
    </source>
</evidence>
<evidence type="ECO:0000313" key="12">
    <source>
        <dbReference type="EMBL" id="JAC75492.1"/>
    </source>
</evidence>
<dbReference type="Gene3D" id="1.25.40.470">
    <property type="match status" value="4"/>
</dbReference>
<keyword evidence="3" id="KW-0853">WD repeat</keyword>
<evidence type="ECO:0000256" key="1">
    <source>
        <dbReference type="ARBA" id="ARBA00004138"/>
    </source>
</evidence>
<evidence type="ECO:0000256" key="9">
    <source>
        <dbReference type="SAM" id="MobiDB-lite"/>
    </source>
</evidence>
<dbReference type="InterPro" id="IPR056157">
    <property type="entry name" value="TPR_IFT80_172_dom"/>
</dbReference>